<reference evidence="6 7" key="1">
    <citation type="submission" date="2020-08" db="EMBL/GenBank/DDBJ databases">
        <authorList>
            <person name="Liu C."/>
            <person name="Sun Q."/>
        </authorList>
    </citation>
    <scope>NUCLEOTIDE SEQUENCE [LARGE SCALE GENOMIC DNA]</scope>
    <source>
        <strain evidence="6 7">NSJ-29</strain>
    </source>
</reference>
<dbReference type="Gene3D" id="3.30.470.20">
    <property type="entry name" value="ATP-grasp fold, B domain"/>
    <property type="match status" value="1"/>
</dbReference>
<dbReference type="GO" id="GO:0005524">
    <property type="term" value="F:ATP binding"/>
    <property type="evidence" value="ECO:0007669"/>
    <property type="project" value="UniProtKB-UniRule"/>
</dbReference>
<dbReference type="PROSITE" id="PS50975">
    <property type="entry name" value="ATP_GRASP"/>
    <property type="match status" value="1"/>
</dbReference>
<evidence type="ECO:0000256" key="1">
    <source>
        <dbReference type="ARBA" id="ARBA00022598"/>
    </source>
</evidence>
<dbReference type="GO" id="GO:0046872">
    <property type="term" value="F:metal ion binding"/>
    <property type="evidence" value="ECO:0007669"/>
    <property type="project" value="InterPro"/>
</dbReference>
<keyword evidence="7" id="KW-1185">Reference proteome</keyword>
<evidence type="ECO:0000256" key="2">
    <source>
        <dbReference type="ARBA" id="ARBA00022741"/>
    </source>
</evidence>
<dbReference type="InterPro" id="IPR036291">
    <property type="entry name" value="NAD(P)-bd_dom_sf"/>
</dbReference>
<keyword evidence="1 6" id="KW-0436">Ligase</keyword>
<proteinExistence type="predicted"/>
<dbReference type="InterPro" id="IPR011761">
    <property type="entry name" value="ATP-grasp"/>
</dbReference>
<keyword evidence="2 4" id="KW-0547">Nucleotide-binding</keyword>
<dbReference type="AlphaFoldDB" id="A0A7G9GGZ7"/>
<evidence type="ECO:0000313" key="6">
    <source>
        <dbReference type="EMBL" id="QNM10079.1"/>
    </source>
</evidence>
<dbReference type="GO" id="GO:0016874">
    <property type="term" value="F:ligase activity"/>
    <property type="evidence" value="ECO:0007669"/>
    <property type="project" value="UniProtKB-KW"/>
</dbReference>
<dbReference type="GO" id="GO:0071524">
    <property type="term" value="P:pyrrolysine biosynthetic process"/>
    <property type="evidence" value="ECO:0007669"/>
    <property type="project" value="InterPro"/>
</dbReference>
<sequence>MDRKKKKKRILVAGGRLQGTEIVYLARKAGYCVILIDRSENAPAAGLADLFVRADLFEEQIVMDALWGIDYVIPAIEDLAVLDRLGEYCERAGVKYIFDREAYTVSNSKNRTNRLLKNLGISLPGEFPGCGYPVICKPDSSSGSRGVRKIETEEELERCGGCGLVVQQYLDGPSYSLEVLGNGSDSVFPMITEVVTDAEYDCKRILAPAAVSDELADEFLGIAEKINSVIRIHGIFDIEVVLNGGRLYVLEIDARFPSQTPISIYHAAGINFVELLTGFADRKAAADVMKRCAAGNARTCVYQQILVDEDTVRVCGEHIMSGAGLLQIIPGFCGADEMITDYLPGSKRWRAIVILTGADEKEAGRKWERCMRKISGIQGFRQMKCIEG</sequence>
<dbReference type="PANTHER" id="PTHR43055:SF1">
    <property type="entry name" value="FORMATE-DEPENDENT PHOSPHORIBOSYLGLYCINAMIDE FORMYLTRANSFERASE"/>
    <property type="match status" value="1"/>
</dbReference>
<protein>
    <submittedName>
        <fullName evidence="6">3-methylornithine--L-lysine ligase PylC</fullName>
    </submittedName>
</protein>
<organism evidence="6 7">
    <name type="scientific">Wansuia hejianensis</name>
    <dbReference type="NCBI Taxonomy" id="2763667"/>
    <lineage>
        <taxon>Bacteria</taxon>
        <taxon>Bacillati</taxon>
        <taxon>Bacillota</taxon>
        <taxon>Clostridia</taxon>
        <taxon>Lachnospirales</taxon>
        <taxon>Lachnospiraceae</taxon>
        <taxon>Wansuia</taxon>
    </lineage>
</organism>
<accession>A0A7G9GGZ7</accession>
<dbReference type="Pfam" id="PF02655">
    <property type="entry name" value="ATP-grasp_3"/>
    <property type="match status" value="1"/>
</dbReference>
<keyword evidence="3 4" id="KW-0067">ATP-binding</keyword>
<dbReference type="KEGG" id="whj:H9Q79_07360"/>
<evidence type="ECO:0000256" key="4">
    <source>
        <dbReference type="PROSITE-ProRule" id="PRU00409"/>
    </source>
</evidence>
<dbReference type="InterPro" id="IPR003806">
    <property type="entry name" value="ATP-grasp_PylC-type"/>
</dbReference>
<dbReference type="InterPro" id="IPR023890">
    <property type="entry name" value="Pyrrolys_PylC"/>
</dbReference>
<dbReference type="SUPFAM" id="SSF51735">
    <property type="entry name" value="NAD(P)-binding Rossmann-fold domains"/>
    <property type="match status" value="1"/>
</dbReference>
<dbReference type="RefSeq" id="WP_249329546.1">
    <property type="nucleotide sequence ID" value="NZ_CP060635.1"/>
</dbReference>
<evidence type="ECO:0000313" key="7">
    <source>
        <dbReference type="Proteomes" id="UP000515860"/>
    </source>
</evidence>
<dbReference type="Gene3D" id="3.40.50.720">
    <property type="entry name" value="NAD(P)-binding Rossmann-like Domain"/>
    <property type="match status" value="1"/>
</dbReference>
<evidence type="ECO:0000256" key="3">
    <source>
        <dbReference type="ARBA" id="ARBA00022840"/>
    </source>
</evidence>
<dbReference type="EMBL" id="CP060635">
    <property type="protein sequence ID" value="QNM10079.1"/>
    <property type="molecule type" value="Genomic_DNA"/>
</dbReference>
<dbReference type="SUPFAM" id="SSF56059">
    <property type="entry name" value="Glutathione synthetase ATP-binding domain-like"/>
    <property type="match status" value="1"/>
</dbReference>
<name>A0A7G9GGZ7_9FIRM</name>
<dbReference type="PANTHER" id="PTHR43055">
    <property type="entry name" value="FORMATE-DEPENDENT PHOSPHORIBOSYLGLYCINAMIDE FORMYLTRANSFERASE"/>
    <property type="match status" value="1"/>
</dbReference>
<dbReference type="NCBIfam" id="TIGR03909">
    <property type="entry name" value="pyrrolys_PylC"/>
    <property type="match status" value="1"/>
</dbReference>
<dbReference type="GO" id="GO:0005829">
    <property type="term" value="C:cytosol"/>
    <property type="evidence" value="ECO:0007669"/>
    <property type="project" value="TreeGrafter"/>
</dbReference>
<dbReference type="Proteomes" id="UP000515860">
    <property type="component" value="Chromosome"/>
</dbReference>
<gene>
    <name evidence="6" type="primary">pylC</name>
    <name evidence="6" type="ORF">H9Q79_07360</name>
</gene>
<feature type="domain" description="ATP-grasp" evidence="5">
    <location>
        <begin position="95"/>
        <end position="281"/>
    </location>
</feature>
<evidence type="ECO:0000259" key="5">
    <source>
        <dbReference type="PROSITE" id="PS50975"/>
    </source>
</evidence>